<reference evidence="5" key="2">
    <citation type="submission" date="2013-10" db="EMBL/GenBank/DDBJ databases">
        <authorList>
            <person name="Aslett M."/>
        </authorList>
    </citation>
    <scope>NUCLEOTIDE SEQUENCE</scope>
    <source>
        <strain evidence="5">Houghton</strain>
    </source>
</reference>
<feature type="region of interest" description="Disordered" evidence="3">
    <location>
        <begin position="43"/>
        <end position="112"/>
    </location>
</feature>
<feature type="compositionally biased region" description="Basic and acidic residues" evidence="3">
    <location>
        <begin position="298"/>
        <end position="307"/>
    </location>
</feature>
<protein>
    <recommendedName>
        <fullName evidence="4">DUF4200 domain-containing protein</fullName>
    </recommendedName>
</protein>
<feature type="compositionally biased region" description="Polar residues" evidence="3">
    <location>
        <begin position="77"/>
        <end position="86"/>
    </location>
</feature>
<keyword evidence="6" id="KW-1185">Reference proteome</keyword>
<feature type="region of interest" description="Disordered" evidence="3">
    <location>
        <begin position="288"/>
        <end position="314"/>
    </location>
</feature>
<dbReference type="EMBL" id="HG673564">
    <property type="protein sequence ID" value="CDI84012.1"/>
    <property type="molecule type" value="Genomic_DNA"/>
</dbReference>
<feature type="compositionally biased region" description="Polar residues" evidence="3">
    <location>
        <begin position="94"/>
        <end position="105"/>
    </location>
</feature>
<reference evidence="5" key="1">
    <citation type="submission" date="2013-10" db="EMBL/GenBank/DDBJ databases">
        <title>Genomic analysis of the causative agents of coccidiosis in chickens.</title>
        <authorList>
            <person name="Reid A.J."/>
            <person name="Blake D."/>
            <person name="Billington K."/>
            <person name="Browne H."/>
            <person name="Dunn M."/>
            <person name="Hung S."/>
            <person name="Kawahara F."/>
            <person name="Miranda-Saavedra D."/>
            <person name="Mourier T."/>
            <person name="Nagra H."/>
            <person name="Otto T.D."/>
            <person name="Rawlings N."/>
            <person name="Sanchez A."/>
            <person name="Sanders M."/>
            <person name="Subramaniam C."/>
            <person name="Tay Y."/>
            <person name="Dear P."/>
            <person name="Doerig C."/>
            <person name="Gruber A."/>
            <person name="Parkinson J."/>
            <person name="Shirley M."/>
            <person name="Wan K.L."/>
            <person name="Berriman M."/>
            <person name="Tomley F."/>
            <person name="Pain A."/>
        </authorList>
    </citation>
    <scope>NUCLEOTIDE SEQUENCE</scope>
    <source>
        <strain evidence="5">Houghton</strain>
    </source>
</reference>
<dbReference type="Pfam" id="PF13863">
    <property type="entry name" value="DUF4200"/>
    <property type="match status" value="1"/>
</dbReference>
<evidence type="ECO:0000256" key="3">
    <source>
        <dbReference type="SAM" id="MobiDB-lite"/>
    </source>
</evidence>
<feature type="compositionally biased region" description="Polar residues" evidence="3">
    <location>
        <begin position="54"/>
        <end position="69"/>
    </location>
</feature>
<sequence>MCLLVKDNSGELKYVSEGPQSAPESGVANPVHNEVVNLRGDAVVPPAEGHGTTAPASQDLSPCLTSNAAGSPPAHQENASLVIDSSSESKKRSANPNQIRKTLNMTERRGGTRALVEKTREAFLLQMAIDTRKAEILKLHDRAAEKSEAVRKAETMLTRDAQKFDEFLRSSDAAAHEAIRKADEAARVSQEKATAVRQLRQKLDATKARAASNREKVQEYSRYRAFLTHITPQDWLKDQEELSKERVHQQKQQWVQSQLQQQQLQYAADLEAIDEDLREKLQELEKKKSRGLKASAGPRKELEERAEKKKRQLSRKLKTATEFENLFDAENMALSALDLYFKDPQEPLRLFKELEEENLFLIQNAHETVTELEAMEKRFADTRAEMGARLEGLEAVIAQLQQQLQQQRAKCTQHREELASQEQESDASAALQKLTVHVSAIHAACGFESEQEGDWGV</sequence>
<proteinExistence type="predicted"/>
<dbReference type="AlphaFoldDB" id="U6GWR8"/>
<dbReference type="InterPro" id="IPR051147">
    <property type="entry name" value="CFAP_domain-containing"/>
</dbReference>
<dbReference type="PANTHER" id="PTHR21683">
    <property type="entry name" value="COILED-COIL DOMAIN-CONTAINING PROTEIN 42 LIKE-2-LIKE-RELATED"/>
    <property type="match status" value="1"/>
</dbReference>
<feature type="coiled-coil region" evidence="2">
    <location>
        <begin position="383"/>
        <end position="424"/>
    </location>
</feature>
<dbReference type="Proteomes" id="UP000018050">
    <property type="component" value="Unassembled WGS sequence"/>
</dbReference>
<dbReference type="VEuPathDB" id="ToxoDB:EAH_00047280"/>
<accession>U6GWR8</accession>
<evidence type="ECO:0000313" key="5">
    <source>
        <dbReference type="EMBL" id="CDI84012.1"/>
    </source>
</evidence>
<dbReference type="PANTHER" id="PTHR21683:SF3">
    <property type="entry name" value="CILIA AND FLAGELLA ASSOCIATED PROTEIN 100"/>
    <property type="match status" value="1"/>
</dbReference>
<evidence type="ECO:0000256" key="1">
    <source>
        <dbReference type="ARBA" id="ARBA00023054"/>
    </source>
</evidence>
<dbReference type="GO" id="GO:0005856">
    <property type="term" value="C:cytoskeleton"/>
    <property type="evidence" value="ECO:0007669"/>
    <property type="project" value="UniProtKB-ARBA"/>
</dbReference>
<keyword evidence="1 2" id="KW-0175">Coiled coil</keyword>
<feature type="domain" description="DUF4200" evidence="4">
    <location>
        <begin position="115"/>
        <end position="232"/>
    </location>
</feature>
<gene>
    <name evidence="5" type="ORF">EAH_00047280</name>
</gene>
<dbReference type="OrthoDB" id="10264063at2759"/>
<evidence type="ECO:0000313" key="6">
    <source>
        <dbReference type="Proteomes" id="UP000018050"/>
    </source>
</evidence>
<name>U6GWR8_EIMAC</name>
<dbReference type="GeneID" id="25272798"/>
<dbReference type="RefSeq" id="XP_013246928.1">
    <property type="nucleotide sequence ID" value="XM_013391474.1"/>
</dbReference>
<evidence type="ECO:0000256" key="2">
    <source>
        <dbReference type="SAM" id="Coils"/>
    </source>
</evidence>
<organism evidence="5 6">
    <name type="scientific">Eimeria acervulina</name>
    <name type="common">Coccidian parasite</name>
    <dbReference type="NCBI Taxonomy" id="5801"/>
    <lineage>
        <taxon>Eukaryota</taxon>
        <taxon>Sar</taxon>
        <taxon>Alveolata</taxon>
        <taxon>Apicomplexa</taxon>
        <taxon>Conoidasida</taxon>
        <taxon>Coccidia</taxon>
        <taxon>Eucoccidiorida</taxon>
        <taxon>Eimeriorina</taxon>
        <taxon>Eimeriidae</taxon>
        <taxon>Eimeria</taxon>
    </lineage>
</organism>
<evidence type="ECO:0000259" key="4">
    <source>
        <dbReference type="Pfam" id="PF13863"/>
    </source>
</evidence>
<dbReference type="OMA" id="GRIKMEK"/>
<dbReference type="InterPro" id="IPR025252">
    <property type="entry name" value="DUF4200"/>
</dbReference>